<organism evidence="2 3">
    <name type="scientific">Draconibacterium sediminis</name>
    <dbReference type="NCBI Taxonomy" id="1544798"/>
    <lineage>
        <taxon>Bacteria</taxon>
        <taxon>Pseudomonadati</taxon>
        <taxon>Bacteroidota</taxon>
        <taxon>Bacteroidia</taxon>
        <taxon>Marinilabiliales</taxon>
        <taxon>Prolixibacteraceae</taxon>
        <taxon>Draconibacterium</taxon>
    </lineage>
</organism>
<keyword evidence="3" id="KW-1185">Reference proteome</keyword>
<dbReference type="OrthoDB" id="1122584at2"/>
<evidence type="ECO:0000313" key="3">
    <source>
        <dbReference type="Proteomes" id="UP000032544"/>
    </source>
</evidence>
<protein>
    <submittedName>
        <fullName evidence="2">Uncharacterized protein</fullName>
    </submittedName>
</protein>
<accession>A0A0D8JCV6</accession>
<dbReference type="AlphaFoldDB" id="A0A0D8JCV6"/>
<keyword evidence="1" id="KW-0472">Membrane</keyword>
<dbReference type="RefSeq" id="WP_045029394.1">
    <property type="nucleotide sequence ID" value="NZ_JRHC01000002.1"/>
</dbReference>
<feature type="transmembrane region" description="Helical" evidence="1">
    <location>
        <begin position="50"/>
        <end position="73"/>
    </location>
</feature>
<gene>
    <name evidence="2" type="ORF">LH29_11020</name>
</gene>
<evidence type="ECO:0000313" key="2">
    <source>
        <dbReference type="EMBL" id="KJF43633.1"/>
    </source>
</evidence>
<comment type="caution">
    <text evidence="2">The sequence shown here is derived from an EMBL/GenBank/DDBJ whole genome shotgun (WGS) entry which is preliminary data.</text>
</comment>
<name>A0A0D8JCV6_9BACT</name>
<reference evidence="2 3" key="1">
    <citation type="submission" date="2014-09" db="EMBL/GenBank/DDBJ databases">
        <title>Draft Genome Sequence of Draconibacterium sp. JN14CK-3.</title>
        <authorList>
            <person name="Dong C."/>
            <person name="Lai Q."/>
            <person name="Shao Z."/>
        </authorList>
    </citation>
    <scope>NUCLEOTIDE SEQUENCE [LARGE SCALE GENOMIC DNA]</scope>
    <source>
        <strain evidence="2 3">JN14CK-3</strain>
    </source>
</reference>
<proteinExistence type="predicted"/>
<keyword evidence="1" id="KW-0812">Transmembrane</keyword>
<evidence type="ECO:0000256" key="1">
    <source>
        <dbReference type="SAM" id="Phobius"/>
    </source>
</evidence>
<keyword evidence="1" id="KW-1133">Transmembrane helix</keyword>
<sequence>MREKVNKLPFRWIFRIIVIVLASYITGLSFWYCLLAYIAILFLIEFAKNMIVVILGIAIVVAVTLAMFFGLIAL</sequence>
<dbReference type="Proteomes" id="UP000032544">
    <property type="component" value="Unassembled WGS sequence"/>
</dbReference>
<dbReference type="EMBL" id="JRHC01000002">
    <property type="protein sequence ID" value="KJF43633.1"/>
    <property type="molecule type" value="Genomic_DNA"/>
</dbReference>
<feature type="transmembrane region" description="Helical" evidence="1">
    <location>
        <begin position="12"/>
        <end position="44"/>
    </location>
</feature>